<accession>A0A1W6MPM9</accession>
<reference evidence="2 3" key="1">
    <citation type="submission" date="2016-11" db="EMBL/GenBank/DDBJ databases">
        <title>Trade-off between light-utilization and light-protection in marine flavobacteria.</title>
        <authorList>
            <person name="Kumagai Y."/>
        </authorList>
    </citation>
    <scope>NUCLEOTIDE SEQUENCE [LARGE SCALE GENOMIC DNA]</scope>
    <source>
        <strain evidence="2 3">JCM 13191</strain>
        <plasmid evidence="3">Plasmid unnamed1 sequence</plasmid>
    </source>
</reference>
<gene>
    <name evidence="2" type="ORF">BST97_15660</name>
</gene>
<sequence length="64" mass="7341">MRGLALNFASTHQTENPRGFSEVGENKQLLIAIVVVSFFIFVLFFYSIFSILLFGNTYYEILVN</sequence>
<evidence type="ECO:0000313" key="2">
    <source>
        <dbReference type="EMBL" id="ARN79527.1"/>
    </source>
</evidence>
<geneLocation type="plasmid" evidence="3">
    <name>unnamed1 sequence</name>
</geneLocation>
<keyword evidence="1" id="KW-0472">Membrane</keyword>
<keyword evidence="3" id="KW-1185">Reference proteome</keyword>
<proteinExistence type="predicted"/>
<name>A0A1W6MPM9_9FLAO</name>
<evidence type="ECO:0000313" key="3">
    <source>
        <dbReference type="Proteomes" id="UP000193431"/>
    </source>
</evidence>
<dbReference type="EMBL" id="CP019345">
    <property type="protein sequence ID" value="ARN79527.1"/>
    <property type="molecule type" value="Genomic_DNA"/>
</dbReference>
<keyword evidence="2" id="KW-0614">Plasmid</keyword>
<keyword evidence="1" id="KW-0812">Transmembrane</keyword>
<feature type="transmembrane region" description="Helical" evidence="1">
    <location>
        <begin position="29"/>
        <end position="54"/>
    </location>
</feature>
<evidence type="ECO:0000256" key="1">
    <source>
        <dbReference type="SAM" id="Phobius"/>
    </source>
</evidence>
<dbReference type="AlphaFoldDB" id="A0A1W6MPM9"/>
<protein>
    <submittedName>
        <fullName evidence="2">Uncharacterized protein</fullName>
    </submittedName>
</protein>
<organism evidence="2 3">
    <name type="scientific">Nonlabens spongiae</name>
    <dbReference type="NCBI Taxonomy" id="331648"/>
    <lineage>
        <taxon>Bacteria</taxon>
        <taxon>Pseudomonadati</taxon>
        <taxon>Bacteroidota</taxon>
        <taxon>Flavobacteriia</taxon>
        <taxon>Flavobacteriales</taxon>
        <taxon>Flavobacteriaceae</taxon>
        <taxon>Nonlabens</taxon>
    </lineage>
</organism>
<keyword evidence="1" id="KW-1133">Transmembrane helix</keyword>
<dbReference type="Proteomes" id="UP000193431">
    <property type="component" value="Plasmid unnamed1"/>
</dbReference>